<dbReference type="RefSeq" id="WP_117544063.1">
    <property type="nucleotide sequence ID" value="NZ_JBKUNB010000001.1"/>
</dbReference>
<dbReference type="InterPro" id="IPR036097">
    <property type="entry name" value="HisK_dim/P_sf"/>
</dbReference>
<keyword evidence="10" id="KW-0902">Two-component regulatory system</keyword>
<evidence type="ECO:0000256" key="9">
    <source>
        <dbReference type="ARBA" id="ARBA00022989"/>
    </source>
</evidence>
<evidence type="ECO:0000256" key="3">
    <source>
        <dbReference type="ARBA" id="ARBA00012438"/>
    </source>
</evidence>
<dbReference type="GeneID" id="97986377"/>
<dbReference type="EC" id="2.7.13.3" evidence="3"/>
<evidence type="ECO:0000256" key="7">
    <source>
        <dbReference type="ARBA" id="ARBA00022692"/>
    </source>
</evidence>
<dbReference type="Pfam" id="PF02518">
    <property type="entry name" value="HATPase_c"/>
    <property type="match status" value="1"/>
</dbReference>
<name>A0A3E3I8Q4_9FIRM</name>
<dbReference type="InterPro" id="IPR036890">
    <property type="entry name" value="HATPase_C_sf"/>
</dbReference>
<evidence type="ECO:0000256" key="1">
    <source>
        <dbReference type="ARBA" id="ARBA00000085"/>
    </source>
</evidence>
<dbReference type="PROSITE" id="PS50109">
    <property type="entry name" value="HIS_KIN"/>
    <property type="match status" value="1"/>
</dbReference>
<proteinExistence type="predicted"/>
<keyword evidence="15" id="KW-1185">Reference proteome</keyword>
<evidence type="ECO:0000256" key="8">
    <source>
        <dbReference type="ARBA" id="ARBA00022777"/>
    </source>
</evidence>
<dbReference type="SMART" id="SM00388">
    <property type="entry name" value="HisKA"/>
    <property type="match status" value="1"/>
</dbReference>
<sequence>MTISDYLKSTRAVILTCLAGGFFFSMLLLLYGITPQEMLLLWICFLLIVAASLCCGYVRLYKRLRYLLSVTDSLEKKYLTAEIADKPVSAAEKVYFQIMKEALKSMTDEVAQNRRANTEYRDFIEQWVHEIKVPMTGIQLLCENNRSDVIRKIMSQTEQIEREVERVLFFARLGSVEKDYFIREISLKDCVFEALAANRQFLIQSGACVHTDGIGDTVYSDSKWIVFIISQVIINSVKYRSEASPVITVESGKRGDSVVLSVTDNGVGILPSEIGRIFDKGFVGSNGRAGKGATGIGLYLCRQLCLRLGIAMDALSEPGEFTTIRLTFPKSGHLTV</sequence>
<protein>
    <recommendedName>
        <fullName evidence="3">histidine kinase</fullName>
        <ecNumber evidence="3">2.7.13.3</ecNumber>
    </recommendedName>
</protein>
<organism evidence="14 15">
    <name type="scientific">Eisenbergiella massiliensis</name>
    <dbReference type="NCBI Taxonomy" id="1720294"/>
    <lineage>
        <taxon>Bacteria</taxon>
        <taxon>Bacillati</taxon>
        <taxon>Bacillota</taxon>
        <taxon>Clostridia</taxon>
        <taxon>Lachnospirales</taxon>
        <taxon>Lachnospiraceae</taxon>
        <taxon>Eisenbergiella</taxon>
    </lineage>
</organism>
<evidence type="ECO:0000256" key="5">
    <source>
        <dbReference type="ARBA" id="ARBA00022553"/>
    </source>
</evidence>
<accession>A0A3E3I8Q4</accession>
<evidence type="ECO:0000256" key="10">
    <source>
        <dbReference type="ARBA" id="ARBA00023012"/>
    </source>
</evidence>
<dbReference type="EMBL" id="QVLV01000003">
    <property type="protein sequence ID" value="RGE63444.1"/>
    <property type="molecule type" value="Genomic_DNA"/>
</dbReference>
<keyword evidence="7 12" id="KW-0812">Transmembrane</keyword>
<keyword evidence="5" id="KW-0597">Phosphoprotein</keyword>
<dbReference type="SUPFAM" id="SSF55874">
    <property type="entry name" value="ATPase domain of HSP90 chaperone/DNA topoisomerase II/histidine kinase"/>
    <property type="match status" value="1"/>
</dbReference>
<dbReference type="InterPro" id="IPR003661">
    <property type="entry name" value="HisK_dim/P_dom"/>
</dbReference>
<dbReference type="PRINTS" id="PR00344">
    <property type="entry name" value="BCTRLSENSOR"/>
</dbReference>
<evidence type="ECO:0000313" key="15">
    <source>
        <dbReference type="Proteomes" id="UP000260812"/>
    </source>
</evidence>
<keyword evidence="4" id="KW-1003">Cell membrane</keyword>
<feature type="transmembrane region" description="Helical" evidence="12">
    <location>
        <begin position="12"/>
        <end position="33"/>
    </location>
</feature>
<dbReference type="InterPro" id="IPR050351">
    <property type="entry name" value="BphY/WalK/GraS-like"/>
</dbReference>
<evidence type="ECO:0000256" key="4">
    <source>
        <dbReference type="ARBA" id="ARBA00022475"/>
    </source>
</evidence>
<keyword evidence="9 12" id="KW-1133">Transmembrane helix</keyword>
<reference evidence="14" key="1">
    <citation type="submission" date="2018-08" db="EMBL/GenBank/DDBJ databases">
        <title>A genome reference for cultivated species of the human gut microbiota.</title>
        <authorList>
            <person name="Zou Y."/>
            <person name="Xue W."/>
            <person name="Luo G."/>
        </authorList>
    </citation>
    <scope>NUCLEOTIDE SEQUENCE [LARGE SCALE GENOMIC DNA]</scope>
    <source>
        <strain evidence="14">TF05-5AC</strain>
    </source>
</reference>
<evidence type="ECO:0000256" key="12">
    <source>
        <dbReference type="SAM" id="Phobius"/>
    </source>
</evidence>
<dbReference type="GO" id="GO:0016036">
    <property type="term" value="P:cellular response to phosphate starvation"/>
    <property type="evidence" value="ECO:0007669"/>
    <property type="project" value="TreeGrafter"/>
</dbReference>
<feature type="domain" description="Histidine kinase" evidence="13">
    <location>
        <begin position="126"/>
        <end position="332"/>
    </location>
</feature>
<gene>
    <name evidence="14" type="ORF">DXC51_05645</name>
</gene>
<dbReference type="GO" id="GO:0000155">
    <property type="term" value="F:phosphorelay sensor kinase activity"/>
    <property type="evidence" value="ECO:0007669"/>
    <property type="project" value="InterPro"/>
</dbReference>
<dbReference type="SUPFAM" id="SSF47384">
    <property type="entry name" value="Homodimeric domain of signal transducing histidine kinase"/>
    <property type="match status" value="1"/>
</dbReference>
<dbReference type="Gene3D" id="3.30.565.10">
    <property type="entry name" value="Histidine kinase-like ATPase, C-terminal domain"/>
    <property type="match status" value="1"/>
</dbReference>
<dbReference type="InterPro" id="IPR005467">
    <property type="entry name" value="His_kinase_dom"/>
</dbReference>
<evidence type="ECO:0000256" key="11">
    <source>
        <dbReference type="ARBA" id="ARBA00023136"/>
    </source>
</evidence>
<dbReference type="Gene3D" id="1.10.287.130">
    <property type="match status" value="1"/>
</dbReference>
<feature type="transmembrane region" description="Helical" evidence="12">
    <location>
        <begin position="39"/>
        <end position="58"/>
    </location>
</feature>
<evidence type="ECO:0000256" key="2">
    <source>
        <dbReference type="ARBA" id="ARBA00004651"/>
    </source>
</evidence>
<dbReference type="GO" id="GO:0005886">
    <property type="term" value="C:plasma membrane"/>
    <property type="evidence" value="ECO:0007669"/>
    <property type="project" value="UniProtKB-SubCell"/>
</dbReference>
<dbReference type="PANTHER" id="PTHR45453">
    <property type="entry name" value="PHOSPHATE REGULON SENSOR PROTEIN PHOR"/>
    <property type="match status" value="1"/>
</dbReference>
<dbReference type="Pfam" id="PF00512">
    <property type="entry name" value="HisKA"/>
    <property type="match status" value="1"/>
</dbReference>
<keyword evidence="6" id="KW-0808">Transferase</keyword>
<evidence type="ECO:0000256" key="6">
    <source>
        <dbReference type="ARBA" id="ARBA00022679"/>
    </source>
</evidence>
<keyword evidence="11 12" id="KW-0472">Membrane</keyword>
<keyword evidence="8 14" id="KW-0418">Kinase</keyword>
<dbReference type="InterPro" id="IPR003594">
    <property type="entry name" value="HATPase_dom"/>
</dbReference>
<dbReference type="GO" id="GO:0004721">
    <property type="term" value="F:phosphoprotein phosphatase activity"/>
    <property type="evidence" value="ECO:0007669"/>
    <property type="project" value="TreeGrafter"/>
</dbReference>
<dbReference type="AlphaFoldDB" id="A0A3E3I8Q4"/>
<comment type="caution">
    <text evidence="14">The sequence shown here is derived from an EMBL/GenBank/DDBJ whole genome shotgun (WGS) entry which is preliminary data.</text>
</comment>
<dbReference type="SMART" id="SM00387">
    <property type="entry name" value="HATPase_c"/>
    <property type="match status" value="1"/>
</dbReference>
<dbReference type="CDD" id="cd00082">
    <property type="entry name" value="HisKA"/>
    <property type="match status" value="1"/>
</dbReference>
<dbReference type="PANTHER" id="PTHR45453:SF2">
    <property type="entry name" value="HISTIDINE KINASE"/>
    <property type="match status" value="1"/>
</dbReference>
<comment type="catalytic activity">
    <reaction evidence="1">
        <text>ATP + protein L-histidine = ADP + protein N-phospho-L-histidine.</text>
        <dbReference type="EC" id="2.7.13.3"/>
    </reaction>
</comment>
<evidence type="ECO:0000259" key="13">
    <source>
        <dbReference type="PROSITE" id="PS50109"/>
    </source>
</evidence>
<comment type="subcellular location">
    <subcellularLocation>
        <location evidence="2">Cell membrane</location>
        <topology evidence="2">Multi-pass membrane protein</topology>
    </subcellularLocation>
</comment>
<evidence type="ECO:0000313" key="14">
    <source>
        <dbReference type="EMBL" id="RGE63444.1"/>
    </source>
</evidence>
<dbReference type="Proteomes" id="UP000260812">
    <property type="component" value="Unassembled WGS sequence"/>
</dbReference>
<dbReference type="InterPro" id="IPR004358">
    <property type="entry name" value="Sig_transdc_His_kin-like_C"/>
</dbReference>